<feature type="domain" description="DNA polymerase alpha/delta/epsilon subunit B" evidence="7">
    <location>
        <begin position="49"/>
        <end position="113"/>
    </location>
</feature>
<proteinExistence type="inferred from homology"/>
<accession>A0A314V2L2</accession>
<dbReference type="AlphaFoldDB" id="A0A314V2L2"/>
<evidence type="ECO:0000256" key="5">
    <source>
        <dbReference type="ARBA" id="ARBA00023242"/>
    </source>
</evidence>
<evidence type="ECO:0000256" key="6">
    <source>
        <dbReference type="ARBA" id="ARBA00032930"/>
    </source>
</evidence>
<evidence type="ECO:0000313" key="9">
    <source>
        <dbReference type="Proteomes" id="UP000250321"/>
    </source>
</evidence>
<sequence length="161" mass="18086">MLRLAKLEREAVNGNVVILSDIWLDNEEVMGKLERVLDAFENEDFVPSQFGKLGQMIAAHPRLKEGSCFLFIPGPDDAGPSTVLPRPSLPKYLREELQNHIPNAIFSSNPCRQKSLLLTWHIGIHEFKNEVLWPGGGILPSGSAVQNAPFMSDAPFYRRNY</sequence>
<name>A0A314V2L2_PRUYE</name>
<comment type="subcellular location">
    <subcellularLocation>
        <location evidence="1">Nucleus</location>
    </subcellularLocation>
</comment>
<dbReference type="InterPro" id="IPR016266">
    <property type="entry name" value="POLE2"/>
</dbReference>
<evidence type="ECO:0000256" key="3">
    <source>
        <dbReference type="ARBA" id="ARBA00022705"/>
    </source>
</evidence>
<dbReference type="Pfam" id="PF04042">
    <property type="entry name" value="DNA_pol_E_B"/>
    <property type="match status" value="1"/>
</dbReference>
<comment type="caution">
    <text evidence="8">The sequence shown here is derived from an EMBL/GenBank/DDBJ whole genome shotgun (WGS) entry which is preliminary data.</text>
</comment>
<keyword evidence="4" id="KW-0238">DNA-binding</keyword>
<dbReference type="Proteomes" id="UP000250321">
    <property type="component" value="Unassembled WGS sequence"/>
</dbReference>
<keyword evidence="9" id="KW-1185">Reference proteome</keyword>
<keyword evidence="3" id="KW-0235">DNA replication</keyword>
<evidence type="ECO:0000259" key="7">
    <source>
        <dbReference type="Pfam" id="PF04042"/>
    </source>
</evidence>
<evidence type="ECO:0000256" key="4">
    <source>
        <dbReference type="ARBA" id="ARBA00023125"/>
    </source>
</evidence>
<dbReference type="PANTHER" id="PTHR12708:SF0">
    <property type="entry name" value="DNA POLYMERASE EPSILON SUBUNIT 2"/>
    <property type="match status" value="1"/>
</dbReference>
<dbReference type="GO" id="GO:0008622">
    <property type="term" value="C:epsilon DNA polymerase complex"/>
    <property type="evidence" value="ECO:0007669"/>
    <property type="project" value="InterPro"/>
</dbReference>
<evidence type="ECO:0000313" key="8">
    <source>
        <dbReference type="EMBL" id="PQM43184.1"/>
    </source>
</evidence>
<dbReference type="GO" id="GO:0006261">
    <property type="term" value="P:DNA-templated DNA replication"/>
    <property type="evidence" value="ECO:0007669"/>
    <property type="project" value="InterPro"/>
</dbReference>
<dbReference type="EMBL" id="PJQY01002711">
    <property type="protein sequence ID" value="PQM43184.1"/>
    <property type="molecule type" value="Genomic_DNA"/>
</dbReference>
<gene>
    <name evidence="8" type="ORF">Pyn_23602</name>
</gene>
<dbReference type="GO" id="GO:0042276">
    <property type="term" value="P:error-prone translesion synthesis"/>
    <property type="evidence" value="ECO:0007669"/>
    <property type="project" value="TreeGrafter"/>
</dbReference>
<evidence type="ECO:0000256" key="2">
    <source>
        <dbReference type="ARBA" id="ARBA00009560"/>
    </source>
</evidence>
<evidence type="ECO:0000256" key="1">
    <source>
        <dbReference type="ARBA" id="ARBA00004123"/>
    </source>
</evidence>
<organism evidence="8 9">
    <name type="scientific">Prunus yedoensis var. nudiflora</name>
    <dbReference type="NCBI Taxonomy" id="2094558"/>
    <lineage>
        <taxon>Eukaryota</taxon>
        <taxon>Viridiplantae</taxon>
        <taxon>Streptophyta</taxon>
        <taxon>Embryophyta</taxon>
        <taxon>Tracheophyta</taxon>
        <taxon>Spermatophyta</taxon>
        <taxon>Magnoliopsida</taxon>
        <taxon>eudicotyledons</taxon>
        <taxon>Gunneridae</taxon>
        <taxon>Pentapetalae</taxon>
        <taxon>rosids</taxon>
        <taxon>fabids</taxon>
        <taxon>Rosales</taxon>
        <taxon>Rosaceae</taxon>
        <taxon>Amygdaloideae</taxon>
        <taxon>Amygdaleae</taxon>
        <taxon>Prunus</taxon>
    </lineage>
</organism>
<dbReference type="STRING" id="2094558.A0A314V2L2"/>
<reference evidence="8 9" key="1">
    <citation type="submission" date="2018-02" db="EMBL/GenBank/DDBJ databases">
        <title>Draft genome of wild Prunus yedoensis var. nudiflora.</title>
        <authorList>
            <person name="Baek S."/>
            <person name="Kim J.-H."/>
            <person name="Choi K."/>
            <person name="Kim G.-B."/>
            <person name="Cho A."/>
            <person name="Jang H."/>
            <person name="Shin C.-H."/>
            <person name="Yu H.-J."/>
            <person name="Mun J.-H."/>
        </authorList>
    </citation>
    <scope>NUCLEOTIDE SEQUENCE [LARGE SCALE GENOMIC DNA]</scope>
    <source>
        <strain evidence="9">cv. Jeju island</strain>
        <tissue evidence="8">Leaf</tissue>
    </source>
</reference>
<protein>
    <recommendedName>
        <fullName evidence="6">DNA polymerase II subunit 2</fullName>
    </recommendedName>
</protein>
<dbReference type="GO" id="GO:0003677">
    <property type="term" value="F:DNA binding"/>
    <property type="evidence" value="ECO:0007669"/>
    <property type="project" value="UniProtKB-KW"/>
</dbReference>
<comment type="similarity">
    <text evidence="2">Belongs to the DNA polymerase epsilon subunit B family.</text>
</comment>
<dbReference type="PANTHER" id="PTHR12708">
    <property type="entry name" value="DNA POLYMERASE EPSILON SUBUNIT B"/>
    <property type="match status" value="1"/>
</dbReference>
<keyword evidence="5" id="KW-0539">Nucleus</keyword>
<dbReference type="OrthoDB" id="10254730at2759"/>
<dbReference type="InterPro" id="IPR007185">
    <property type="entry name" value="DNA_pol_a/d/e_bsu"/>
</dbReference>